<name>A0ABX2W244_9ENTR</name>
<gene>
    <name evidence="2" type="ORF">M976_04337</name>
</gene>
<dbReference type="InterPro" id="IPR013320">
    <property type="entry name" value="ConA-like_dom_sf"/>
</dbReference>
<feature type="domain" description="Alginate lyase 2" evidence="1">
    <location>
        <begin position="13"/>
        <end position="89"/>
    </location>
</feature>
<dbReference type="InterPro" id="IPR014895">
    <property type="entry name" value="Alginate_lyase_2"/>
</dbReference>
<proteinExistence type="predicted"/>
<keyword evidence="2" id="KW-0456">Lyase</keyword>
<accession>A0ABX2W244</accession>
<dbReference type="EC" id="4.2.2.3" evidence="2"/>
<evidence type="ECO:0000313" key="3">
    <source>
        <dbReference type="Proteomes" id="UP000078407"/>
    </source>
</evidence>
<dbReference type="EMBL" id="LXEQ01000062">
    <property type="protein sequence ID" value="OAT24568.1"/>
    <property type="molecule type" value="Genomic_DNA"/>
</dbReference>
<comment type="caution">
    <text evidence="2">The sequence shown here is derived from an EMBL/GenBank/DDBJ whole genome shotgun (WGS) entry which is preliminary data.</text>
</comment>
<reference evidence="2 3" key="1">
    <citation type="submission" date="2016-04" db="EMBL/GenBank/DDBJ databases">
        <title>ATOL: Assembling a taxonomically balanced genome-scale reconstruction of the evolutionary history of the Enterobacteriaceae.</title>
        <authorList>
            <person name="Plunkett G.III."/>
            <person name="Neeno-Eckwall E.C."/>
            <person name="Glasner J.D."/>
            <person name="Perna N.T."/>
        </authorList>
    </citation>
    <scope>NUCLEOTIDE SEQUENCE [LARGE SCALE GENOMIC DNA]</scope>
    <source>
        <strain evidence="2 3">ATCC 51602</strain>
    </source>
</reference>
<sequence length="89" mass="10017">MIGTLQPSYSDHATIYGELADGIKLGEKCRYRINITGDKLNFRLILAGHKDVEKTVDISKSGYNETGQYMYYTVGVYNQNKTGKPDDYA</sequence>
<evidence type="ECO:0000313" key="2">
    <source>
        <dbReference type="EMBL" id="OAT24568.1"/>
    </source>
</evidence>
<organism evidence="2 3">
    <name type="scientific">Buttiauxella ferragutiae ATCC 51602</name>
    <dbReference type="NCBI Taxonomy" id="1354252"/>
    <lineage>
        <taxon>Bacteria</taxon>
        <taxon>Pseudomonadati</taxon>
        <taxon>Pseudomonadota</taxon>
        <taxon>Gammaproteobacteria</taxon>
        <taxon>Enterobacterales</taxon>
        <taxon>Enterobacteriaceae</taxon>
        <taxon>Buttiauxella</taxon>
    </lineage>
</organism>
<protein>
    <submittedName>
        <fullName evidence="2">Alginate lyase</fullName>
        <ecNumber evidence="2">4.2.2.3</ecNumber>
    </submittedName>
</protein>
<keyword evidence="3" id="KW-1185">Reference proteome</keyword>
<dbReference type="GO" id="GO:0045135">
    <property type="term" value="F:poly(beta-D-mannuronate) lyase activity"/>
    <property type="evidence" value="ECO:0007669"/>
    <property type="project" value="UniProtKB-EC"/>
</dbReference>
<dbReference type="SUPFAM" id="SSF49899">
    <property type="entry name" value="Concanavalin A-like lectins/glucanases"/>
    <property type="match status" value="1"/>
</dbReference>
<dbReference type="RefSeq" id="WP_064548792.1">
    <property type="nucleotide sequence ID" value="NZ_LXEQ01000062.1"/>
</dbReference>
<dbReference type="Pfam" id="PF08787">
    <property type="entry name" value="Alginate_lyase2"/>
    <property type="match status" value="1"/>
</dbReference>
<dbReference type="Proteomes" id="UP000078407">
    <property type="component" value="Unassembled WGS sequence"/>
</dbReference>
<evidence type="ECO:0000259" key="1">
    <source>
        <dbReference type="Pfam" id="PF08787"/>
    </source>
</evidence>
<dbReference type="Gene3D" id="2.60.120.200">
    <property type="match status" value="1"/>
</dbReference>